<reference evidence="1" key="1">
    <citation type="submission" date="2018-08" db="EMBL/GenBank/DDBJ databases">
        <title>Identification of Burkholderia cepacia strains that express a Burkholderia pseudomallei-like capsular polysaccharide.</title>
        <authorList>
            <person name="Burtnick M.N."/>
            <person name="Vongsouvath M."/>
            <person name="Newton P."/>
            <person name="Wuthiekanun V."/>
            <person name="Limmathurotsakul D."/>
            <person name="Brett P.J."/>
            <person name="Chantratita N."/>
            <person name="Dance D.A."/>
        </authorList>
    </citation>
    <scope>NUCLEOTIDE SEQUENCE</scope>
    <source>
        <strain evidence="1">SBXCC001</strain>
    </source>
</reference>
<protein>
    <submittedName>
        <fullName evidence="1">Uncharacterized protein</fullName>
    </submittedName>
</protein>
<organism evidence="1 2">
    <name type="scientific">Burkholderia thailandensis</name>
    <dbReference type="NCBI Taxonomy" id="57975"/>
    <lineage>
        <taxon>Bacteria</taxon>
        <taxon>Pseudomonadati</taxon>
        <taxon>Pseudomonadota</taxon>
        <taxon>Betaproteobacteria</taxon>
        <taxon>Burkholderiales</taxon>
        <taxon>Burkholderiaceae</taxon>
        <taxon>Burkholderia</taxon>
        <taxon>pseudomallei group</taxon>
    </lineage>
</organism>
<accession>A0AAW9CLP1</accession>
<proteinExistence type="predicted"/>
<comment type="caution">
    <text evidence="1">The sequence shown here is derived from an EMBL/GenBank/DDBJ whole genome shotgun (WGS) entry which is preliminary data.</text>
</comment>
<dbReference type="Proteomes" id="UP001272137">
    <property type="component" value="Unassembled WGS sequence"/>
</dbReference>
<gene>
    <name evidence="1" type="ORF">C7S16_4697</name>
</gene>
<evidence type="ECO:0000313" key="1">
    <source>
        <dbReference type="EMBL" id="MDW9251480.1"/>
    </source>
</evidence>
<dbReference type="AlphaFoldDB" id="A0AAW9CLP1"/>
<name>A0AAW9CLP1_BURTH</name>
<dbReference type="EMBL" id="QXCT01000001">
    <property type="protein sequence ID" value="MDW9251480.1"/>
    <property type="molecule type" value="Genomic_DNA"/>
</dbReference>
<sequence>MDAGDDGAGHESLCEVKAARAHVRRAARVNRWRSFGGYPPCETSWPVSAAMVCAKRWFYLMYLSQFQ</sequence>
<evidence type="ECO:0000313" key="2">
    <source>
        <dbReference type="Proteomes" id="UP001272137"/>
    </source>
</evidence>